<accession>A0AAW1DDJ9</accession>
<evidence type="ECO:0000313" key="3">
    <source>
        <dbReference type="Proteomes" id="UP001461498"/>
    </source>
</evidence>
<evidence type="ECO:0000313" key="2">
    <source>
        <dbReference type="EMBL" id="KAK9507805.1"/>
    </source>
</evidence>
<sequence>MIRAVTLLETVIESFGTIVWVGSRLFFVQGKGPKYFKCELYEHIATRCNGNKREIVSKQTNYVSSACELVKLKISDYEPKSMVDTRRETEDDGIEDVEAMRETEDDKFDDIEEMRETVEDRVENMEVLRETEDD</sequence>
<dbReference type="AlphaFoldDB" id="A0AAW1DDJ9"/>
<evidence type="ECO:0000256" key="1">
    <source>
        <dbReference type="SAM" id="MobiDB-lite"/>
    </source>
</evidence>
<keyword evidence="3" id="KW-1185">Reference proteome</keyword>
<reference evidence="2 3" key="1">
    <citation type="submission" date="2022-12" db="EMBL/GenBank/DDBJ databases">
        <title>Chromosome-level genome assembly of true bugs.</title>
        <authorList>
            <person name="Ma L."/>
            <person name="Li H."/>
        </authorList>
    </citation>
    <scope>NUCLEOTIDE SEQUENCE [LARGE SCALE GENOMIC DNA]</scope>
    <source>
        <strain evidence="2">Lab_2022b</strain>
    </source>
</reference>
<proteinExistence type="predicted"/>
<dbReference type="Proteomes" id="UP001461498">
    <property type="component" value="Unassembled WGS sequence"/>
</dbReference>
<organism evidence="2 3">
    <name type="scientific">Rhynocoris fuscipes</name>
    <dbReference type="NCBI Taxonomy" id="488301"/>
    <lineage>
        <taxon>Eukaryota</taxon>
        <taxon>Metazoa</taxon>
        <taxon>Ecdysozoa</taxon>
        <taxon>Arthropoda</taxon>
        <taxon>Hexapoda</taxon>
        <taxon>Insecta</taxon>
        <taxon>Pterygota</taxon>
        <taxon>Neoptera</taxon>
        <taxon>Paraneoptera</taxon>
        <taxon>Hemiptera</taxon>
        <taxon>Heteroptera</taxon>
        <taxon>Panheteroptera</taxon>
        <taxon>Cimicomorpha</taxon>
        <taxon>Reduviidae</taxon>
        <taxon>Harpactorinae</taxon>
        <taxon>Harpactorini</taxon>
        <taxon>Rhynocoris</taxon>
    </lineage>
</organism>
<dbReference type="EMBL" id="JAPXFL010000004">
    <property type="protein sequence ID" value="KAK9507805.1"/>
    <property type="molecule type" value="Genomic_DNA"/>
</dbReference>
<name>A0AAW1DDJ9_9HEMI</name>
<feature type="region of interest" description="Disordered" evidence="1">
    <location>
        <begin position="81"/>
        <end position="108"/>
    </location>
</feature>
<protein>
    <submittedName>
        <fullName evidence="2">Uncharacterized protein</fullName>
    </submittedName>
</protein>
<gene>
    <name evidence="2" type="ORF">O3M35_007579</name>
</gene>
<comment type="caution">
    <text evidence="2">The sequence shown here is derived from an EMBL/GenBank/DDBJ whole genome shotgun (WGS) entry which is preliminary data.</text>
</comment>